<proteinExistence type="predicted"/>
<dbReference type="Pfam" id="PF07679">
    <property type="entry name" value="I-set"/>
    <property type="match status" value="2"/>
</dbReference>
<sequence length="259" mass="28698">MFCLCLSEPAAFSKKLKDVSVEKGKPLTLECSYTGTPKITVSWFKDGQQIFASYKYNITTTESSCILECLSTDDKEAAGTYSCQVSNDAGKDTNPTDFLLPKNPRSPHSHVTAGDAVCLKCQVAGTPEIKVSWFKADGKVRSSSSCKLEYSKGVASLKLSKATKADIGEYTCKAENKIGSASSTCRLNVLEWSRIRFRISLLSLSFLLLALNLHFFWFLFTQNALHYSFFQMDQSSLFWSRSAFTLPCKPVFLGKQTGV</sequence>
<reference evidence="3" key="1">
    <citation type="submission" date="2025-08" db="UniProtKB">
        <authorList>
            <consortium name="Ensembl"/>
        </authorList>
    </citation>
    <scope>IDENTIFICATION</scope>
</reference>
<organism evidence="3 4">
    <name type="scientific">Poecilia mexicana</name>
    <dbReference type="NCBI Taxonomy" id="48701"/>
    <lineage>
        <taxon>Eukaryota</taxon>
        <taxon>Metazoa</taxon>
        <taxon>Chordata</taxon>
        <taxon>Craniata</taxon>
        <taxon>Vertebrata</taxon>
        <taxon>Euteleostomi</taxon>
        <taxon>Actinopterygii</taxon>
        <taxon>Neopterygii</taxon>
        <taxon>Teleostei</taxon>
        <taxon>Neoteleostei</taxon>
        <taxon>Acanthomorphata</taxon>
        <taxon>Ovalentaria</taxon>
        <taxon>Atherinomorphae</taxon>
        <taxon>Cyprinodontiformes</taxon>
        <taxon>Poeciliidae</taxon>
        <taxon>Poeciliinae</taxon>
        <taxon>Poecilia</taxon>
    </lineage>
</organism>
<dbReference type="SMART" id="SM00408">
    <property type="entry name" value="IGc2"/>
    <property type="match status" value="2"/>
</dbReference>
<dbReference type="Proteomes" id="UP000261480">
    <property type="component" value="Unplaced"/>
</dbReference>
<dbReference type="GO" id="GO:0003007">
    <property type="term" value="P:heart morphogenesis"/>
    <property type="evidence" value="ECO:0007669"/>
    <property type="project" value="UniProtKB-ARBA"/>
</dbReference>
<evidence type="ECO:0000259" key="2">
    <source>
        <dbReference type="PROSITE" id="PS50835"/>
    </source>
</evidence>
<dbReference type="InterPro" id="IPR036179">
    <property type="entry name" value="Ig-like_dom_sf"/>
</dbReference>
<name>A0A3B3XIP9_9TELE</name>
<keyword evidence="4" id="KW-1185">Reference proteome</keyword>
<dbReference type="InterPro" id="IPR013783">
    <property type="entry name" value="Ig-like_fold"/>
</dbReference>
<dbReference type="InterPro" id="IPR013098">
    <property type="entry name" value="Ig_I-set"/>
</dbReference>
<evidence type="ECO:0000313" key="3">
    <source>
        <dbReference type="Ensembl" id="ENSPMEP00000014869.1"/>
    </source>
</evidence>
<protein>
    <recommendedName>
        <fullName evidence="2">Ig-like domain-containing protein</fullName>
    </recommendedName>
</protein>
<reference evidence="3" key="2">
    <citation type="submission" date="2025-09" db="UniProtKB">
        <authorList>
            <consortium name="Ensembl"/>
        </authorList>
    </citation>
    <scope>IDENTIFICATION</scope>
</reference>
<dbReference type="InterPro" id="IPR003599">
    <property type="entry name" value="Ig_sub"/>
</dbReference>
<evidence type="ECO:0000256" key="1">
    <source>
        <dbReference type="ARBA" id="ARBA00023319"/>
    </source>
</evidence>
<dbReference type="PANTHER" id="PTHR47633">
    <property type="entry name" value="IMMUNOGLOBULIN"/>
    <property type="match status" value="1"/>
</dbReference>
<feature type="domain" description="Ig-like" evidence="2">
    <location>
        <begin position="95"/>
        <end position="188"/>
    </location>
</feature>
<dbReference type="AlphaFoldDB" id="A0A3B3XIP9"/>
<dbReference type="InterPro" id="IPR003598">
    <property type="entry name" value="Ig_sub2"/>
</dbReference>
<dbReference type="InterPro" id="IPR007110">
    <property type="entry name" value="Ig-like_dom"/>
</dbReference>
<dbReference type="FunFam" id="2.60.40.10:FF:000107">
    <property type="entry name" value="Myosin, light chain kinase a"/>
    <property type="match status" value="2"/>
</dbReference>
<evidence type="ECO:0000313" key="4">
    <source>
        <dbReference type="Proteomes" id="UP000261480"/>
    </source>
</evidence>
<dbReference type="GO" id="GO:0055013">
    <property type="term" value="P:cardiac muscle cell development"/>
    <property type="evidence" value="ECO:0007669"/>
    <property type="project" value="UniProtKB-ARBA"/>
</dbReference>
<dbReference type="CDD" id="cd00096">
    <property type="entry name" value="Ig"/>
    <property type="match status" value="1"/>
</dbReference>
<dbReference type="SUPFAM" id="SSF48726">
    <property type="entry name" value="Immunoglobulin"/>
    <property type="match status" value="2"/>
</dbReference>
<dbReference type="Ensembl" id="ENSPMET00000022979.1">
    <property type="protein sequence ID" value="ENSPMEP00000014869.1"/>
    <property type="gene ID" value="ENSPMEG00000017360.1"/>
</dbReference>
<dbReference type="SMART" id="SM00409">
    <property type="entry name" value="IG"/>
    <property type="match status" value="2"/>
</dbReference>
<dbReference type="PROSITE" id="PS50835">
    <property type="entry name" value="IG_LIKE"/>
    <property type="match status" value="2"/>
</dbReference>
<feature type="domain" description="Ig-like" evidence="2">
    <location>
        <begin position="9"/>
        <end position="94"/>
    </location>
</feature>
<accession>A0A3B3XIP9</accession>
<keyword evidence="1" id="KW-0393">Immunoglobulin domain</keyword>
<dbReference type="Gene3D" id="2.60.40.10">
    <property type="entry name" value="Immunoglobulins"/>
    <property type="match status" value="2"/>
</dbReference>